<feature type="compositionally biased region" description="Polar residues" evidence="1">
    <location>
        <begin position="30"/>
        <end position="41"/>
    </location>
</feature>
<dbReference type="Proteomes" id="UP000029981">
    <property type="component" value="Chromosome 3"/>
</dbReference>
<protein>
    <submittedName>
        <fullName evidence="2">Uncharacterized protein</fullName>
    </submittedName>
</protein>
<proteinExistence type="predicted"/>
<keyword evidence="3" id="KW-1185">Reference proteome</keyword>
<feature type="compositionally biased region" description="Basic and acidic residues" evidence="1">
    <location>
        <begin position="82"/>
        <end position="95"/>
    </location>
</feature>
<dbReference type="AlphaFoldDB" id="A0A0A0L663"/>
<evidence type="ECO:0000313" key="3">
    <source>
        <dbReference type="Proteomes" id="UP000029981"/>
    </source>
</evidence>
<accession>A0A0A0L663</accession>
<reference evidence="2 3" key="1">
    <citation type="journal article" date="2009" name="Nat. Genet.">
        <title>The genome of the cucumber, Cucumis sativus L.</title>
        <authorList>
            <person name="Huang S."/>
            <person name="Li R."/>
            <person name="Zhang Z."/>
            <person name="Li L."/>
            <person name="Gu X."/>
            <person name="Fan W."/>
            <person name="Lucas W.J."/>
            <person name="Wang X."/>
            <person name="Xie B."/>
            <person name="Ni P."/>
            <person name="Ren Y."/>
            <person name="Zhu H."/>
            <person name="Li J."/>
            <person name="Lin K."/>
            <person name="Jin W."/>
            <person name="Fei Z."/>
            <person name="Li G."/>
            <person name="Staub J."/>
            <person name="Kilian A."/>
            <person name="van der Vossen E.A."/>
            <person name="Wu Y."/>
            <person name="Guo J."/>
            <person name="He J."/>
            <person name="Jia Z."/>
            <person name="Ren Y."/>
            <person name="Tian G."/>
            <person name="Lu Y."/>
            <person name="Ruan J."/>
            <person name="Qian W."/>
            <person name="Wang M."/>
            <person name="Huang Q."/>
            <person name="Li B."/>
            <person name="Xuan Z."/>
            <person name="Cao J."/>
            <person name="Asan"/>
            <person name="Wu Z."/>
            <person name="Zhang J."/>
            <person name="Cai Q."/>
            <person name="Bai Y."/>
            <person name="Zhao B."/>
            <person name="Han Y."/>
            <person name="Li Y."/>
            <person name="Li X."/>
            <person name="Wang S."/>
            <person name="Shi Q."/>
            <person name="Liu S."/>
            <person name="Cho W.K."/>
            <person name="Kim J.Y."/>
            <person name="Xu Y."/>
            <person name="Heller-Uszynska K."/>
            <person name="Miao H."/>
            <person name="Cheng Z."/>
            <person name="Zhang S."/>
            <person name="Wu J."/>
            <person name="Yang Y."/>
            <person name="Kang H."/>
            <person name="Li M."/>
            <person name="Liang H."/>
            <person name="Ren X."/>
            <person name="Shi Z."/>
            <person name="Wen M."/>
            <person name="Jian M."/>
            <person name="Yang H."/>
            <person name="Zhang G."/>
            <person name="Yang Z."/>
            <person name="Chen R."/>
            <person name="Liu S."/>
            <person name="Li J."/>
            <person name="Ma L."/>
            <person name="Liu H."/>
            <person name="Zhou Y."/>
            <person name="Zhao J."/>
            <person name="Fang X."/>
            <person name="Li G."/>
            <person name="Fang L."/>
            <person name="Li Y."/>
            <person name="Liu D."/>
            <person name="Zheng H."/>
            <person name="Zhang Y."/>
            <person name="Qin N."/>
            <person name="Li Z."/>
            <person name="Yang G."/>
            <person name="Yang S."/>
            <person name="Bolund L."/>
            <person name="Kristiansen K."/>
            <person name="Zheng H."/>
            <person name="Li S."/>
            <person name="Zhang X."/>
            <person name="Yang H."/>
            <person name="Wang J."/>
            <person name="Sun R."/>
            <person name="Zhang B."/>
            <person name="Jiang S."/>
            <person name="Wang J."/>
            <person name="Du Y."/>
            <person name="Li S."/>
        </authorList>
    </citation>
    <scope>NUCLEOTIDE SEQUENCE [LARGE SCALE GENOMIC DNA]</scope>
    <source>
        <strain evidence="3">cv. 9930</strain>
    </source>
</reference>
<gene>
    <name evidence="2" type="ORF">Csa_3G063670</name>
</gene>
<feature type="region of interest" description="Disordered" evidence="1">
    <location>
        <begin position="27"/>
        <end position="95"/>
    </location>
</feature>
<dbReference type="Gramene" id="KGN56067">
    <property type="protein sequence ID" value="KGN56067"/>
    <property type="gene ID" value="Csa_3G063670"/>
</dbReference>
<reference evidence="2 3" key="4">
    <citation type="journal article" date="2011" name="BMC Genomics">
        <title>RNA-Seq improves annotation of protein-coding genes in the cucumber genome.</title>
        <authorList>
            <person name="Li Z."/>
            <person name="Zhang Z."/>
            <person name="Yan P."/>
            <person name="Huang S."/>
            <person name="Fei Z."/>
            <person name="Lin K."/>
        </authorList>
    </citation>
    <scope>NUCLEOTIDE SEQUENCE [LARGE SCALE GENOMIC DNA]</scope>
    <source>
        <strain evidence="3">cv. 9930</strain>
    </source>
</reference>
<sequence>MPHNSINEEDHFSPTFTATTTATRLLSGHDQVTAQPTSDLQYNPPPAFDRLRNNVSPPHSDLQRPHLGSLDLATHTSRRVRSTVESHSDDDRDSR</sequence>
<reference evidence="2 3" key="2">
    <citation type="journal article" date="2009" name="PLoS ONE">
        <title>An integrated genetic and cytogenetic map of the cucumber genome.</title>
        <authorList>
            <person name="Ren Y."/>
            <person name="Zhang Z."/>
            <person name="Liu J."/>
            <person name="Staub J.E."/>
            <person name="Han Y."/>
            <person name="Cheng Z."/>
            <person name="Li X."/>
            <person name="Lu J."/>
            <person name="Miao H."/>
            <person name="Kang H."/>
            <person name="Xie B."/>
            <person name="Gu X."/>
            <person name="Wang X."/>
            <person name="Du Y."/>
            <person name="Jin W."/>
            <person name="Huang S."/>
        </authorList>
    </citation>
    <scope>NUCLEOTIDE SEQUENCE [LARGE SCALE GENOMIC DNA]</scope>
    <source>
        <strain evidence="3">cv. 9930</strain>
    </source>
</reference>
<name>A0A0A0L663_CUCSA</name>
<dbReference type="EMBL" id="CM002924">
    <property type="protein sequence ID" value="KGN56067.1"/>
    <property type="molecule type" value="Genomic_DNA"/>
</dbReference>
<evidence type="ECO:0000256" key="1">
    <source>
        <dbReference type="SAM" id="MobiDB-lite"/>
    </source>
</evidence>
<evidence type="ECO:0000313" key="2">
    <source>
        <dbReference type="EMBL" id="KGN56067.1"/>
    </source>
</evidence>
<reference evidence="2 3" key="3">
    <citation type="journal article" date="2010" name="BMC Genomics">
        <title>Transcriptome sequencing and comparative analysis of cucumber flowers with different sex types.</title>
        <authorList>
            <person name="Guo S."/>
            <person name="Zheng Y."/>
            <person name="Joung J.G."/>
            <person name="Liu S."/>
            <person name="Zhang Z."/>
            <person name="Crasta O.R."/>
            <person name="Sobral B.W."/>
            <person name="Xu Y."/>
            <person name="Huang S."/>
            <person name="Fei Z."/>
        </authorList>
    </citation>
    <scope>NUCLEOTIDE SEQUENCE [LARGE SCALE GENOMIC DNA]</scope>
    <source>
        <strain evidence="3">cv. 9930</strain>
    </source>
</reference>
<organism evidence="2 3">
    <name type="scientific">Cucumis sativus</name>
    <name type="common">Cucumber</name>
    <dbReference type="NCBI Taxonomy" id="3659"/>
    <lineage>
        <taxon>Eukaryota</taxon>
        <taxon>Viridiplantae</taxon>
        <taxon>Streptophyta</taxon>
        <taxon>Embryophyta</taxon>
        <taxon>Tracheophyta</taxon>
        <taxon>Spermatophyta</taxon>
        <taxon>Magnoliopsida</taxon>
        <taxon>eudicotyledons</taxon>
        <taxon>Gunneridae</taxon>
        <taxon>Pentapetalae</taxon>
        <taxon>rosids</taxon>
        <taxon>fabids</taxon>
        <taxon>Cucurbitales</taxon>
        <taxon>Cucurbitaceae</taxon>
        <taxon>Benincaseae</taxon>
        <taxon>Cucumis</taxon>
    </lineage>
</organism>